<evidence type="ECO:0000313" key="2">
    <source>
        <dbReference type="Proteomes" id="UP000030143"/>
    </source>
</evidence>
<dbReference type="GeneID" id="27678259"/>
<gene>
    <name evidence="1" type="ORF">PEX2_055660</name>
</gene>
<proteinExistence type="predicted"/>
<dbReference type="HOGENOM" id="CLU_1321279_0_0_1"/>
<dbReference type="EMBL" id="JQFZ01000092">
    <property type="protein sequence ID" value="KGO59609.1"/>
    <property type="molecule type" value="Genomic_DNA"/>
</dbReference>
<keyword evidence="2" id="KW-1185">Reference proteome</keyword>
<accession>A0A0A2JW28</accession>
<dbReference type="RefSeq" id="XP_016600761.1">
    <property type="nucleotide sequence ID" value="XM_016742840.1"/>
</dbReference>
<sequence>MTTAQIGSPRYHEQHPSEMEVTGFVVLSASSDGADLNSEVHRFLHLKPKIIKGPFVYGRGDAATCGQFLRCGTEESGAFSRKINEAIGEVNFSIHQGPVIVLALKNHSTWGTRLAHPSHDAVSIFRDLSDTDETRVRFMLYPPDIPKETISEVRPFIRKLRRDEILFVRGSIRMEIEVPASGSFVWQGNSGAPMGHDMLGPDVFEFMAV</sequence>
<reference evidence="1 2" key="1">
    <citation type="journal article" date="2015" name="Mol. Plant Microbe Interact.">
        <title>Genome, transcriptome, and functional analyses of Penicillium expansum provide new insights into secondary metabolism and pathogenicity.</title>
        <authorList>
            <person name="Ballester A.R."/>
            <person name="Marcet-Houben M."/>
            <person name="Levin E."/>
            <person name="Sela N."/>
            <person name="Selma-Lazaro C."/>
            <person name="Carmona L."/>
            <person name="Wisniewski M."/>
            <person name="Droby S."/>
            <person name="Gonzalez-Candelas L."/>
            <person name="Gabaldon T."/>
        </authorList>
    </citation>
    <scope>NUCLEOTIDE SEQUENCE [LARGE SCALE GENOMIC DNA]</scope>
    <source>
        <strain evidence="1 2">MD-8</strain>
    </source>
</reference>
<comment type="caution">
    <text evidence="1">The sequence shown here is derived from an EMBL/GenBank/DDBJ whole genome shotgun (WGS) entry which is preliminary data.</text>
</comment>
<dbReference type="Proteomes" id="UP000030143">
    <property type="component" value="Unassembled WGS sequence"/>
</dbReference>
<evidence type="ECO:0000313" key="1">
    <source>
        <dbReference type="EMBL" id="KGO59609.1"/>
    </source>
</evidence>
<organism evidence="1 2">
    <name type="scientific">Penicillium expansum</name>
    <name type="common">Blue mold rot fungus</name>
    <dbReference type="NCBI Taxonomy" id="27334"/>
    <lineage>
        <taxon>Eukaryota</taxon>
        <taxon>Fungi</taxon>
        <taxon>Dikarya</taxon>
        <taxon>Ascomycota</taxon>
        <taxon>Pezizomycotina</taxon>
        <taxon>Eurotiomycetes</taxon>
        <taxon>Eurotiomycetidae</taxon>
        <taxon>Eurotiales</taxon>
        <taxon>Aspergillaceae</taxon>
        <taxon>Penicillium</taxon>
    </lineage>
</organism>
<protein>
    <submittedName>
        <fullName evidence="1">Uncharacterized protein</fullName>
    </submittedName>
</protein>
<name>A0A0A2JW28_PENEN</name>
<dbReference type="AlphaFoldDB" id="A0A0A2JW28"/>